<evidence type="ECO:0000313" key="1">
    <source>
        <dbReference type="EMBL" id="EOD00701.1"/>
    </source>
</evidence>
<dbReference type="AlphaFoldDB" id="R1CPU9"/>
<dbReference type="Proteomes" id="UP000013378">
    <property type="component" value="Unassembled WGS sequence"/>
</dbReference>
<comment type="caution">
    <text evidence="1">The sequence shown here is derived from an EMBL/GenBank/DDBJ whole genome shotgun (WGS) entry which is preliminary data.</text>
</comment>
<reference evidence="1 2" key="1">
    <citation type="journal article" date="2015" name="Geomicrobiol. J.">
        <title>Caldisalinibacter kiritimatiensis gen. nov., sp. nov., a moderately thermohalophilic thiosulfate-reducing bacterium from a hypersaline microbial mat.</title>
        <authorList>
            <person name="Ben Hania W."/>
            <person name="Joseph M."/>
            <person name="Fiebig A."/>
            <person name="Bunk B."/>
            <person name="Klenk H.-P."/>
            <person name="Fardeau M.-L."/>
            <person name="Spring S."/>
        </authorList>
    </citation>
    <scope>NUCLEOTIDE SEQUENCE [LARGE SCALE GENOMIC DNA]</scope>
    <source>
        <strain evidence="1 2">L21-TH-D2</strain>
    </source>
</reference>
<name>R1CPU9_9FIRM</name>
<evidence type="ECO:0000313" key="2">
    <source>
        <dbReference type="Proteomes" id="UP000013378"/>
    </source>
</evidence>
<dbReference type="STRING" id="1304284.L21TH_1302"/>
<dbReference type="InterPro" id="IPR016024">
    <property type="entry name" value="ARM-type_fold"/>
</dbReference>
<accession>R1CPU9</accession>
<dbReference type="InterPro" id="IPR011989">
    <property type="entry name" value="ARM-like"/>
</dbReference>
<dbReference type="Gene3D" id="1.25.10.10">
    <property type="entry name" value="Leucine-rich Repeat Variant"/>
    <property type="match status" value="1"/>
</dbReference>
<dbReference type="eggNOG" id="COG1413">
    <property type="taxonomic scope" value="Bacteria"/>
</dbReference>
<organism evidence="1 2">
    <name type="scientific">Caldisalinibacter kiritimatiensis</name>
    <dbReference type="NCBI Taxonomy" id="1304284"/>
    <lineage>
        <taxon>Bacteria</taxon>
        <taxon>Bacillati</taxon>
        <taxon>Bacillota</taxon>
        <taxon>Tissierellia</taxon>
        <taxon>Tissierellales</taxon>
        <taxon>Thermohalobacteraceae</taxon>
        <taxon>Caldisalinibacter</taxon>
    </lineage>
</organism>
<keyword evidence="2" id="KW-1185">Reference proteome</keyword>
<dbReference type="SUPFAM" id="SSF48371">
    <property type="entry name" value="ARM repeat"/>
    <property type="match status" value="1"/>
</dbReference>
<dbReference type="EMBL" id="ARZA01000130">
    <property type="protein sequence ID" value="EOD00701.1"/>
    <property type="molecule type" value="Genomic_DNA"/>
</dbReference>
<dbReference type="Pfam" id="PF13646">
    <property type="entry name" value="HEAT_2"/>
    <property type="match status" value="1"/>
</dbReference>
<sequence>MVMKKEQLTWENIRNLEEHHITYLLYKEGKSIETISAIRRMDKNEVEKQIIKAKIDLNSNIENDLLINVISMNKEERLKYINGMNDSDKEKLIKQIMRRYTKFKNTEDRMILIWLIGELKDIRLLPYLRMELKSNSVNRRRLVCSALGKLKAVEGKKWLEEALDDKNPQVRQYAVKALKDIGDENTIEKIKRLLNNYSEKEYVKRAAENTIEEIKKKLVR</sequence>
<gene>
    <name evidence="1" type="ORF">L21TH_1302</name>
</gene>
<protein>
    <recommendedName>
        <fullName evidence="3">HEAT repeat domain-containing protein</fullName>
    </recommendedName>
</protein>
<evidence type="ECO:0008006" key="3">
    <source>
        <dbReference type="Google" id="ProtNLM"/>
    </source>
</evidence>
<proteinExistence type="predicted"/>